<name>A0A8J3H8U9_9RHOB</name>
<gene>
    <name evidence="1" type="ORF">GCM10010961_36400</name>
</gene>
<dbReference type="AlphaFoldDB" id="A0A8J3H8U9"/>
<comment type="caution">
    <text evidence="1">The sequence shown here is derived from an EMBL/GenBank/DDBJ whole genome shotgun (WGS) entry which is preliminary data.</text>
</comment>
<dbReference type="Pfam" id="PF11066">
    <property type="entry name" value="DUF2867"/>
    <property type="match status" value="1"/>
</dbReference>
<proteinExistence type="predicted"/>
<protein>
    <recommendedName>
        <fullName evidence="3">DUF2867 domain-containing protein</fullName>
    </recommendedName>
</protein>
<evidence type="ECO:0008006" key="3">
    <source>
        <dbReference type="Google" id="ProtNLM"/>
    </source>
</evidence>
<organism evidence="1 2">
    <name type="scientific">Pseudodonghicola xiamenensis</name>
    <dbReference type="NCBI Taxonomy" id="337702"/>
    <lineage>
        <taxon>Bacteria</taxon>
        <taxon>Pseudomonadati</taxon>
        <taxon>Pseudomonadota</taxon>
        <taxon>Alphaproteobacteria</taxon>
        <taxon>Rhodobacterales</taxon>
        <taxon>Paracoccaceae</taxon>
        <taxon>Pseudodonghicola</taxon>
    </lineage>
</organism>
<evidence type="ECO:0000313" key="1">
    <source>
        <dbReference type="EMBL" id="GHH00016.1"/>
    </source>
</evidence>
<dbReference type="InterPro" id="IPR021295">
    <property type="entry name" value="DUF2867"/>
</dbReference>
<sequence length="145" mass="16186">MTTTSLPRHAHIWPRVAPGDFLDTYSIATPLSARQALELALRSPNWAQSLLRLRDALVRPLGLKTASSNGQLGFPVEYETEEEVLIGMDDRHLDFRITVLKQDGIVHIATWVHRNNALGRVYLALVMPFHKLILQSAVKRIAAAG</sequence>
<dbReference type="EMBL" id="BNAP01000025">
    <property type="protein sequence ID" value="GHH00016.1"/>
    <property type="molecule type" value="Genomic_DNA"/>
</dbReference>
<reference evidence="1" key="2">
    <citation type="submission" date="2020-09" db="EMBL/GenBank/DDBJ databases">
        <authorList>
            <person name="Sun Q."/>
            <person name="Zhou Y."/>
        </authorList>
    </citation>
    <scope>NUCLEOTIDE SEQUENCE</scope>
    <source>
        <strain evidence="1">CGMCC 1.7081</strain>
    </source>
</reference>
<reference evidence="1" key="1">
    <citation type="journal article" date="2014" name="Int. J. Syst. Evol. Microbiol.">
        <title>Complete genome sequence of Corynebacterium casei LMG S-19264T (=DSM 44701T), isolated from a smear-ripened cheese.</title>
        <authorList>
            <consortium name="US DOE Joint Genome Institute (JGI-PGF)"/>
            <person name="Walter F."/>
            <person name="Albersmeier A."/>
            <person name="Kalinowski J."/>
            <person name="Ruckert C."/>
        </authorList>
    </citation>
    <scope>NUCLEOTIDE SEQUENCE</scope>
    <source>
        <strain evidence="1">CGMCC 1.7081</strain>
    </source>
</reference>
<keyword evidence="2" id="KW-1185">Reference proteome</keyword>
<evidence type="ECO:0000313" key="2">
    <source>
        <dbReference type="Proteomes" id="UP000611500"/>
    </source>
</evidence>
<accession>A0A8J3H8U9</accession>
<dbReference type="RefSeq" id="WP_028094712.1">
    <property type="nucleotide sequence ID" value="NZ_BNAP01000025.1"/>
</dbReference>
<dbReference type="Proteomes" id="UP000611500">
    <property type="component" value="Unassembled WGS sequence"/>
</dbReference>